<feature type="domain" description="NAD-dependent epimerase/dehydratase" evidence="1">
    <location>
        <begin position="5"/>
        <end position="41"/>
    </location>
</feature>
<evidence type="ECO:0000313" key="3">
    <source>
        <dbReference type="Proteomes" id="UP000247150"/>
    </source>
</evidence>
<organism evidence="2 3">
    <name type="scientific">Cytobacillus oceanisediminis</name>
    <dbReference type="NCBI Taxonomy" id="665099"/>
    <lineage>
        <taxon>Bacteria</taxon>
        <taxon>Bacillati</taxon>
        <taxon>Bacillota</taxon>
        <taxon>Bacilli</taxon>
        <taxon>Bacillales</taxon>
        <taxon>Bacillaceae</taxon>
        <taxon>Cytobacillus</taxon>
    </lineage>
</organism>
<dbReference type="RefSeq" id="WP_110067361.1">
    <property type="nucleotide sequence ID" value="NZ_QGTW01000018.1"/>
</dbReference>
<dbReference type="Pfam" id="PF01370">
    <property type="entry name" value="Epimerase"/>
    <property type="match status" value="1"/>
</dbReference>
<dbReference type="AlphaFoldDB" id="A0A2V2ZP23"/>
<dbReference type="EMBL" id="QGTW01000018">
    <property type="protein sequence ID" value="PWW19890.1"/>
    <property type="molecule type" value="Genomic_DNA"/>
</dbReference>
<evidence type="ECO:0000313" key="2">
    <source>
        <dbReference type="EMBL" id="PWW19890.1"/>
    </source>
</evidence>
<protein>
    <submittedName>
        <fullName evidence="2">NAD-dependent epimerase/dehydratase family protein</fullName>
    </submittedName>
</protein>
<accession>A0A2V2ZP23</accession>
<dbReference type="OrthoDB" id="9798632at2"/>
<dbReference type="SUPFAM" id="SSF51735">
    <property type="entry name" value="NAD(P)-binding Rossmann-fold domains"/>
    <property type="match status" value="1"/>
</dbReference>
<evidence type="ECO:0000259" key="1">
    <source>
        <dbReference type="Pfam" id="PF01370"/>
    </source>
</evidence>
<dbReference type="Gene3D" id="3.40.50.720">
    <property type="entry name" value="NAD(P)-binding Rossmann-like Domain"/>
    <property type="match status" value="1"/>
</dbReference>
<dbReference type="InterPro" id="IPR001509">
    <property type="entry name" value="Epimerase_deHydtase"/>
</dbReference>
<gene>
    <name evidence="2" type="ORF">DFO73_11884</name>
</gene>
<reference evidence="2 3" key="1">
    <citation type="submission" date="2018-05" db="EMBL/GenBank/DDBJ databases">
        <title>Freshwater and sediment microbial communities from various areas in North America, analyzing microbe dynamics in response to fracking.</title>
        <authorList>
            <person name="Lamendella R."/>
        </authorList>
    </citation>
    <scope>NUCLEOTIDE SEQUENCE [LARGE SCALE GENOMIC DNA]</scope>
    <source>
        <strain evidence="2 3">15_TX</strain>
    </source>
</reference>
<dbReference type="InterPro" id="IPR036291">
    <property type="entry name" value="NAD(P)-bd_dom_sf"/>
</dbReference>
<comment type="caution">
    <text evidence="2">The sequence shown here is derived from an EMBL/GenBank/DDBJ whole genome shotgun (WGS) entry which is preliminary data.</text>
</comment>
<name>A0A2V2ZP23_9BACI</name>
<proteinExistence type="predicted"/>
<sequence>MEKKALILGATGLIGSHLVNELIENGQYKEIILLARRKTDHDHPGV</sequence>
<dbReference type="Proteomes" id="UP000247150">
    <property type="component" value="Unassembled WGS sequence"/>
</dbReference>